<sequence>MQVLLKILMIIFIKSILTISLVTTTVCDLVRKIDENIIFLKIILSELAAREELADTVAELECLKIQSNPSSNTRGNSIFSELEDRRVRAEKLVAKQKAKIGQLRQDLTSARSESRQRMLQFIQEMDGKFNKRDTQIIEDLKAERDRLVLENDRLEATIKVFKDEKLNALREADKFAEAFRPGLNNGKRLIAALEYVVHVFSVAHKITVIRDKEQGNTCRPLEERNTLNFYPDYLSVLAINQIPTFT</sequence>
<keyword evidence="1" id="KW-0175">Coiled coil</keyword>
<organism evidence="2 3">
    <name type="scientific">Dibothriocephalus latus</name>
    <name type="common">Fish tapeworm</name>
    <name type="synonym">Diphyllobothrium latum</name>
    <dbReference type="NCBI Taxonomy" id="60516"/>
    <lineage>
        <taxon>Eukaryota</taxon>
        <taxon>Metazoa</taxon>
        <taxon>Spiralia</taxon>
        <taxon>Lophotrochozoa</taxon>
        <taxon>Platyhelminthes</taxon>
        <taxon>Cestoda</taxon>
        <taxon>Eucestoda</taxon>
        <taxon>Diphyllobothriidea</taxon>
        <taxon>Diphyllobothriidae</taxon>
        <taxon>Dibothriocephalus</taxon>
    </lineage>
</organism>
<feature type="coiled-coil region" evidence="1">
    <location>
        <begin position="79"/>
        <end position="113"/>
    </location>
</feature>
<keyword evidence="3" id="KW-1185">Reference proteome</keyword>
<dbReference type="EMBL" id="UYRU01073571">
    <property type="protein sequence ID" value="VDN23598.1"/>
    <property type="molecule type" value="Genomic_DNA"/>
</dbReference>
<evidence type="ECO:0000313" key="3">
    <source>
        <dbReference type="Proteomes" id="UP000281553"/>
    </source>
</evidence>
<proteinExistence type="predicted"/>
<reference evidence="2 3" key="1">
    <citation type="submission" date="2018-11" db="EMBL/GenBank/DDBJ databases">
        <authorList>
            <consortium name="Pathogen Informatics"/>
        </authorList>
    </citation>
    <scope>NUCLEOTIDE SEQUENCE [LARGE SCALE GENOMIC DNA]</scope>
</reference>
<name>A0A3P7MM46_DIBLA</name>
<gene>
    <name evidence="2" type="ORF">DILT_LOCUS14284</name>
</gene>
<evidence type="ECO:0000313" key="2">
    <source>
        <dbReference type="EMBL" id="VDN23598.1"/>
    </source>
</evidence>
<protein>
    <submittedName>
        <fullName evidence="2">Uncharacterized protein</fullName>
    </submittedName>
</protein>
<feature type="coiled-coil region" evidence="1">
    <location>
        <begin position="137"/>
        <end position="171"/>
    </location>
</feature>
<dbReference type="Proteomes" id="UP000281553">
    <property type="component" value="Unassembled WGS sequence"/>
</dbReference>
<evidence type="ECO:0000256" key="1">
    <source>
        <dbReference type="SAM" id="Coils"/>
    </source>
</evidence>
<dbReference type="AlphaFoldDB" id="A0A3P7MM46"/>
<accession>A0A3P7MM46</accession>
<dbReference type="OrthoDB" id="6254539at2759"/>